<dbReference type="EMBL" id="CAJVPT010000925">
    <property type="protein sequence ID" value="CAG8453171.1"/>
    <property type="molecule type" value="Genomic_DNA"/>
</dbReference>
<comment type="caution">
    <text evidence="1">The sequence shown here is derived from an EMBL/GenBank/DDBJ whole genome shotgun (WGS) entry which is preliminary data.</text>
</comment>
<protein>
    <submittedName>
        <fullName evidence="1">7737_t:CDS:1</fullName>
    </submittedName>
</protein>
<evidence type="ECO:0000313" key="1">
    <source>
        <dbReference type="EMBL" id="CAG8453171.1"/>
    </source>
</evidence>
<proteinExistence type="predicted"/>
<sequence>MVKTTSTAKPKKQSKVPPTPQASRKQSPKTEAVKERIVTESVASRKSSHKADVKKGAVKSPKEAEVAKEEIVVTDSKNITGETINSVEEKSIEIETSENTKAQPTETESEDSGNNTKEESLIPPLSVNESPSEFIDSTVAGVDSDSFKEGTIELINIFRNSESSSPLISYATSYDDQYLTTLPPPVMQTLGYEVIHATSWDESYPPQQLLPKDNKNNGNDGGIKHGKGWQSEK</sequence>
<keyword evidence="2" id="KW-1185">Reference proteome</keyword>
<organism evidence="1 2">
    <name type="scientific">Acaulospora colombiana</name>
    <dbReference type="NCBI Taxonomy" id="27376"/>
    <lineage>
        <taxon>Eukaryota</taxon>
        <taxon>Fungi</taxon>
        <taxon>Fungi incertae sedis</taxon>
        <taxon>Mucoromycota</taxon>
        <taxon>Glomeromycotina</taxon>
        <taxon>Glomeromycetes</taxon>
        <taxon>Diversisporales</taxon>
        <taxon>Acaulosporaceae</taxon>
        <taxon>Acaulospora</taxon>
    </lineage>
</organism>
<reference evidence="1" key="1">
    <citation type="submission" date="2021-06" db="EMBL/GenBank/DDBJ databases">
        <authorList>
            <person name="Kallberg Y."/>
            <person name="Tangrot J."/>
            <person name="Rosling A."/>
        </authorList>
    </citation>
    <scope>NUCLEOTIDE SEQUENCE</scope>
    <source>
        <strain evidence="1">CL356</strain>
    </source>
</reference>
<accession>A0ACA9K5S4</accession>
<name>A0ACA9K5S4_9GLOM</name>
<gene>
    <name evidence="1" type="ORF">ACOLOM_LOCUS845</name>
</gene>
<evidence type="ECO:0000313" key="2">
    <source>
        <dbReference type="Proteomes" id="UP000789525"/>
    </source>
</evidence>
<dbReference type="Proteomes" id="UP000789525">
    <property type="component" value="Unassembled WGS sequence"/>
</dbReference>